<organism evidence="1 2">
    <name type="scientific">Candidatus Komeilibacteria bacterium CG_4_10_14_0_2_um_filter_37_10</name>
    <dbReference type="NCBI Taxonomy" id="1974470"/>
    <lineage>
        <taxon>Bacteria</taxon>
        <taxon>Candidatus Komeiliibacteriota</taxon>
    </lineage>
</organism>
<comment type="caution">
    <text evidence="1">The sequence shown here is derived from an EMBL/GenBank/DDBJ whole genome shotgun (WGS) entry which is preliminary data.</text>
</comment>
<gene>
    <name evidence="1" type="ORF">COX77_01740</name>
</gene>
<dbReference type="AlphaFoldDB" id="A0A2M7VFI9"/>
<proteinExistence type="predicted"/>
<protein>
    <submittedName>
        <fullName evidence="1">Uncharacterized protein</fullName>
    </submittedName>
</protein>
<accession>A0A2M7VFI9</accession>
<sequence length="150" mass="17461">MYSNELYIVIPDNQGVKAYENGVYVLEWSDFVQLPKNMIACSSVQPITDNPKVRTLKYEVGITVTDLNKLFYSPERLSHKTHYQAYEMVNGIVQYQLHEFNNINSKQLSLFYNPYEKEQLLALDSLIKNEINPLLAINGLSIHLKWFDVQ</sequence>
<name>A0A2M7VFI9_9BACT</name>
<evidence type="ECO:0000313" key="2">
    <source>
        <dbReference type="Proteomes" id="UP000230405"/>
    </source>
</evidence>
<evidence type="ECO:0000313" key="1">
    <source>
        <dbReference type="EMBL" id="PIZ99383.1"/>
    </source>
</evidence>
<dbReference type="Proteomes" id="UP000230405">
    <property type="component" value="Unassembled WGS sequence"/>
</dbReference>
<dbReference type="EMBL" id="PFPO01000031">
    <property type="protein sequence ID" value="PIZ99383.1"/>
    <property type="molecule type" value="Genomic_DNA"/>
</dbReference>
<reference evidence="2" key="1">
    <citation type="submission" date="2017-09" db="EMBL/GenBank/DDBJ databases">
        <title>Depth-based differentiation of microbial function through sediment-hosted aquifers and enrichment of novel symbionts in the deep terrestrial subsurface.</title>
        <authorList>
            <person name="Probst A.J."/>
            <person name="Ladd B."/>
            <person name="Jarett J.K."/>
            <person name="Geller-Mcgrath D.E."/>
            <person name="Sieber C.M.K."/>
            <person name="Emerson J.B."/>
            <person name="Anantharaman K."/>
            <person name="Thomas B.C."/>
            <person name="Malmstrom R."/>
            <person name="Stieglmeier M."/>
            <person name="Klingl A."/>
            <person name="Woyke T."/>
            <person name="Ryan C.M."/>
            <person name="Banfield J.F."/>
        </authorList>
    </citation>
    <scope>NUCLEOTIDE SEQUENCE [LARGE SCALE GENOMIC DNA]</scope>
</reference>